<protein>
    <recommendedName>
        <fullName evidence="5">Branched-chain amino acid aminotransferase</fullName>
    </recommendedName>
</protein>
<comment type="similarity">
    <text evidence="1">Belongs to the class-IV pyridoxal-phosphate-dependent aminotransferase family.</text>
</comment>
<organism evidence="3 4">
    <name type="scientific">Hyphomonas johnsonii MHS-2</name>
    <dbReference type="NCBI Taxonomy" id="1280950"/>
    <lineage>
        <taxon>Bacteria</taxon>
        <taxon>Pseudomonadati</taxon>
        <taxon>Pseudomonadota</taxon>
        <taxon>Alphaproteobacteria</taxon>
        <taxon>Hyphomonadales</taxon>
        <taxon>Hyphomonadaceae</taxon>
        <taxon>Hyphomonas</taxon>
    </lineage>
</organism>
<keyword evidence="2" id="KW-0028">Amino-acid biosynthesis</keyword>
<comment type="caution">
    <text evidence="3">The sequence shown here is derived from an EMBL/GenBank/DDBJ whole genome shotgun (WGS) entry which is preliminary data.</text>
</comment>
<evidence type="ECO:0000256" key="2">
    <source>
        <dbReference type="ARBA" id="ARBA00023304"/>
    </source>
</evidence>
<sequence length="242" mass="26570">MSKTHRIAVWSGPRNMSTTMMRSFGARADCVPVDEPFYAAWLVGAGEVHPMQEAILASQPADPDGVIAGLLAPLPEGKTVQYQKQMTHHMLPEFPLAWAPACAHAFLVRHPARVIASYVRKMEVLTLEAIGFPQQARLFDEIAAQTGKVPPVVDSDRILADPEGMLRRLCTALSLPWDAAMLSWAPGPKPEDGAWAPHWYDAVWKSEGFGAEAGALPVHTGVAAEIEKEALEIYERLLEYHV</sequence>
<dbReference type="PANTHER" id="PTHR42743:SF11">
    <property type="entry name" value="AMINODEOXYCHORISMATE LYASE"/>
    <property type="match status" value="1"/>
</dbReference>
<dbReference type="Gene3D" id="3.40.50.300">
    <property type="entry name" value="P-loop containing nucleotide triphosphate hydrolases"/>
    <property type="match status" value="1"/>
</dbReference>
<dbReference type="InterPro" id="IPR050571">
    <property type="entry name" value="Class-IV_PLP-Dep_Aminotrnsfr"/>
</dbReference>
<keyword evidence="2" id="KW-0100">Branched-chain amino acid biosynthesis</keyword>
<dbReference type="Proteomes" id="UP000025171">
    <property type="component" value="Unassembled WGS sequence"/>
</dbReference>
<evidence type="ECO:0000256" key="1">
    <source>
        <dbReference type="ARBA" id="ARBA00009320"/>
    </source>
</evidence>
<dbReference type="SUPFAM" id="SSF52540">
    <property type="entry name" value="P-loop containing nucleoside triphosphate hydrolases"/>
    <property type="match status" value="1"/>
</dbReference>
<dbReference type="AlphaFoldDB" id="A0A059FLV9"/>
<keyword evidence="4" id="KW-1185">Reference proteome</keyword>
<dbReference type="STRING" id="1280950.HJO_10687"/>
<dbReference type="GO" id="GO:0009082">
    <property type="term" value="P:branched-chain amino acid biosynthetic process"/>
    <property type="evidence" value="ECO:0007669"/>
    <property type="project" value="UniProtKB-KW"/>
</dbReference>
<gene>
    <name evidence="3" type="ORF">HJO_10687</name>
</gene>
<evidence type="ECO:0000313" key="4">
    <source>
        <dbReference type="Proteomes" id="UP000025171"/>
    </source>
</evidence>
<dbReference type="Pfam" id="PF19798">
    <property type="entry name" value="Sulfotransfer_5"/>
    <property type="match status" value="1"/>
</dbReference>
<dbReference type="OrthoDB" id="272985at2"/>
<dbReference type="RefSeq" id="WP_035616845.1">
    <property type="nucleotide sequence ID" value="NZ_ARYK01000005.1"/>
</dbReference>
<proteinExistence type="inferred from homology"/>
<accession>A0A059FLV9</accession>
<evidence type="ECO:0008006" key="5">
    <source>
        <dbReference type="Google" id="ProtNLM"/>
    </source>
</evidence>
<reference evidence="3 4" key="1">
    <citation type="journal article" date="2014" name="Antonie Van Leeuwenhoek">
        <title>Hyphomonas beringensis sp. nov. and Hyphomonas chukchiensis sp. nov., isolated from surface seawater of the Bering Sea and Chukchi Sea.</title>
        <authorList>
            <person name="Li C."/>
            <person name="Lai Q."/>
            <person name="Li G."/>
            <person name="Dong C."/>
            <person name="Wang J."/>
            <person name="Liao Y."/>
            <person name="Shao Z."/>
        </authorList>
    </citation>
    <scope>NUCLEOTIDE SEQUENCE [LARGE SCALE GENOMIC DNA]</scope>
    <source>
        <strain evidence="3 4">MHS-2</strain>
    </source>
</reference>
<dbReference type="PANTHER" id="PTHR42743">
    <property type="entry name" value="AMINO-ACID AMINOTRANSFERASE"/>
    <property type="match status" value="1"/>
</dbReference>
<dbReference type="eggNOG" id="ENOG502Z954">
    <property type="taxonomic scope" value="Bacteria"/>
</dbReference>
<dbReference type="EMBL" id="ARYK01000005">
    <property type="protein sequence ID" value="KCZ91577.1"/>
    <property type="molecule type" value="Genomic_DNA"/>
</dbReference>
<dbReference type="InterPro" id="IPR027417">
    <property type="entry name" value="P-loop_NTPase"/>
</dbReference>
<name>A0A059FLV9_9PROT</name>
<dbReference type="PATRIC" id="fig|1280950.3.peg.2139"/>
<evidence type="ECO:0000313" key="3">
    <source>
        <dbReference type="EMBL" id="KCZ91577.1"/>
    </source>
</evidence>